<keyword evidence="3 7" id="KW-0812">Transmembrane</keyword>
<keyword evidence="9" id="KW-1185">Reference proteome</keyword>
<name>A0ABQ9XT70_9EUKA</name>
<dbReference type="InterPro" id="IPR051584">
    <property type="entry name" value="GPCR-associated_LMBR1"/>
</dbReference>
<feature type="transmembrane region" description="Helical" evidence="7">
    <location>
        <begin position="33"/>
        <end position="56"/>
    </location>
</feature>
<evidence type="ECO:0000256" key="2">
    <source>
        <dbReference type="ARBA" id="ARBA00010487"/>
    </source>
</evidence>
<evidence type="ECO:0000256" key="1">
    <source>
        <dbReference type="ARBA" id="ARBA00004141"/>
    </source>
</evidence>
<gene>
    <name evidence="8" type="ORF">BLNAU_10330</name>
</gene>
<feature type="transmembrane region" description="Helical" evidence="7">
    <location>
        <begin position="132"/>
        <end position="151"/>
    </location>
</feature>
<feature type="transmembrane region" description="Helical" evidence="7">
    <location>
        <begin position="511"/>
        <end position="537"/>
    </location>
</feature>
<feature type="region of interest" description="Disordered" evidence="6">
    <location>
        <begin position="610"/>
        <end position="656"/>
    </location>
</feature>
<organism evidence="8 9">
    <name type="scientific">Blattamonas nauphoetae</name>
    <dbReference type="NCBI Taxonomy" id="2049346"/>
    <lineage>
        <taxon>Eukaryota</taxon>
        <taxon>Metamonada</taxon>
        <taxon>Preaxostyla</taxon>
        <taxon>Oxymonadida</taxon>
        <taxon>Blattamonas</taxon>
    </lineage>
</organism>
<evidence type="ECO:0000256" key="5">
    <source>
        <dbReference type="ARBA" id="ARBA00023136"/>
    </source>
</evidence>
<comment type="similarity">
    <text evidence="2">Belongs to the LIMR family.</text>
</comment>
<evidence type="ECO:0000256" key="4">
    <source>
        <dbReference type="ARBA" id="ARBA00022989"/>
    </source>
</evidence>
<sequence>MDAGYILFPLLFLSIVIVVIVFYNYLSPIKRGPWVCVVWCIFSWIMTLSYICFLPADYNLHLRRECIREERSDCGSYSTFLNNKTAFKIIWNIIYWGNFLNVWVTVPFFQSYYKSGGFTKAQRSLDSIKENIVTYLLMLTAAVVAVIVLLSTKMFTFERLLGVAMALASFLTLSLYVVTLGYGLIDLPRLLWRKGSIKTTKDNHAFRAARYFESLKKESENLAHSTRLVQELIDNYEPDGIHDHYIEDLNTELAMSNELLQGVLGSSSLDQLKIDVLFNPSGADTSRALKQRIENFRRQREIDLGGAEFADLERSITRSQLKTFKKHKKQLRQGRWIVSKSTWSFLNHSNSYNTIVDYNNNATKEVGFQRFLIKTRYNKVTLVLIRSTAVIMFLFSLLIIWGESVMFIQKYDLSPISLLLHAKPLHSWNILFMFIFLFYSAICALSSLIRLRLFNIYRLVPHQSDPPSLFFLACYASMFMSPLCQNALVFLHADKEGQSFYGDVISVMNVIPIIGTYFQLYFPLVILLVAILAFFNLTDRILSCCKFQRFGVDSARNKESIRKGETIIASLSHGGTIESMNLIDFDESYITPTSTPDSTELASFEPEIHRPNLIRAPNSPKRPPKSSFGTSKGESLMSASDKPSSSDNHLDKFSFD</sequence>
<feature type="transmembrane region" description="Helical" evidence="7">
    <location>
        <begin position="163"/>
        <end position="185"/>
    </location>
</feature>
<keyword evidence="5 7" id="KW-0472">Membrane</keyword>
<dbReference type="Pfam" id="PF04791">
    <property type="entry name" value="LMBR1"/>
    <property type="match status" value="1"/>
</dbReference>
<feature type="transmembrane region" description="Helical" evidence="7">
    <location>
        <begin position="6"/>
        <end position="26"/>
    </location>
</feature>
<feature type="transmembrane region" description="Helical" evidence="7">
    <location>
        <begin position="383"/>
        <end position="408"/>
    </location>
</feature>
<evidence type="ECO:0000313" key="9">
    <source>
        <dbReference type="Proteomes" id="UP001281761"/>
    </source>
</evidence>
<feature type="transmembrane region" description="Helical" evidence="7">
    <location>
        <begin position="89"/>
        <end position="112"/>
    </location>
</feature>
<evidence type="ECO:0000313" key="8">
    <source>
        <dbReference type="EMBL" id="KAK2954675.1"/>
    </source>
</evidence>
<comment type="caution">
    <text evidence="8">The sequence shown here is derived from an EMBL/GenBank/DDBJ whole genome shotgun (WGS) entry which is preliminary data.</text>
</comment>
<accession>A0ABQ9XT70</accession>
<protein>
    <submittedName>
        <fullName evidence="8">LMBR1-like membrane protein</fullName>
    </submittedName>
</protein>
<dbReference type="EMBL" id="JARBJD010000075">
    <property type="protein sequence ID" value="KAK2954675.1"/>
    <property type="molecule type" value="Genomic_DNA"/>
</dbReference>
<keyword evidence="4 7" id="KW-1133">Transmembrane helix</keyword>
<evidence type="ECO:0000256" key="6">
    <source>
        <dbReference type="SAM" id="MobiDB-lite"/>
    </source>
</evidence>
<dbReference type="InterPro" id="IPR006876">
    <property type="entry name" value="LMBR1-like_membr_prot"/>
</dbReference>
<dbReference type="Proteomes" id="UP001281761">
    <property type="component" value="Unassembled WGS sequence"/>
</dbReference>
<feature type="transmembrane region" description="Helical" evidence="7">
    <location>
        <begin position="469"/>
        <end position="491"/>
    </location>
</feature>
<proteinExistence type="inferred from homology"/>
<dbReference type="PANTHER" id="PTHR21355:SF0">
    <property type="entry name" value="G-PROTEIN COUPLED RECEPTOR-ASSOCIATED PROTEIN LMBRD2"/>
    <property type="match status" value="1"/>
</dbReference>
<reference evidence="8 9" key="1">
    <citation type="journal article" date="2022" name="bioRxiv">
        <title>Genomics of Preaxostyla Flagellates Illuminates Evolutionary Transitions and the Path Towards Mitochondrial Loss.</title>
        <authorList>
            <person name="Novak L.V.F."/>
            <person name="Treitli S.C."/>
            <person name="Pyrih J."/>
            <person name="Halakuc P."/>
            <person name="Pipaliya S.V."/>
            <person name="Vacek V."/>
            <person name="Brzon O."/>
            <person name="Soukal P."/>
            <person name="Eme L."/>
            <person name="Dacks J.B."/>
            <person name="Karnkowska A."/>
            <person name="Elias M."/>
            <person name="Hampl V."/>
        </authorList>
    </citation>
    <scope>NUCLEOTIDE SEQUENCE [LARGE SCALE GENOMIC DNA]</scope>
    <source>
        <strain evidence="8">NAU3</strain>
        <tissue evidence="8">Gut</tissue>
    </source>
</reference>
<feature type="compositionally biased region" description="Polar residues" evidence="6">
    <location>
        <begin position="627"/>
        <end position="647"/>
    </location>
</feature>
<feature type="transmembrane region" description="Helical" evidence="7">
    <location>
        <begin position="428"/>
        <end position="449"/>
    </location>
</feature>
<dbReference type="PANTHER" id="PTHR21355">
    <property type="entry name" value="G-PROTEIN COUPLED RECEPTOR-ASSOCIATED PROTEIN LMBRD2"/>
    <property type="match status" value="1"/>
</dbReference>
<comment type="subcellular location">
    <subcellularLocation>
        <location evidence="1">Membrane</location>
        <topology evidence="1">Multi-pass membrane protein</topology>
    </subcellularLocation>
</comment>
<evidence type="ECO:0000256" key="7">
    <source>
        <dbReference type="SAM" id="Phobius"/>
    </source>
</evidence>
<evidence type="ECO:0000256" key="3">
    <source>
        <dbReference type="ARBA" id="ARBA00022692"/>
    </source>
</evidence>